<sequence length="308" mass="35468">MLHSGGHYILSRIIKEGYTSEDRKELEFIKETNLKYFKNQEELLGGDIILLEKQGDSSVRQEIDYLIESFNDGGWEYVESIFDKNIELCGYSDVIRDEISDFDIMKDNIIVRVLNYELHKNELEDRVYRKIGDFVLSVNGLIFSNSKITSFFKISADFLKAWGITEDEVIEIGLENTRRLFPPRVYGVEYALKIKTITQGDGDYMNNSQNIRLGNLGEDTFVAYGTQNGATSFFYPGVKEKIAEMLGGEDYYVVFTSTEDFHVHKCSQNDAASLEKRLIDMNKYFPLGEMLTEKIYKYSVDTGELTEV</sequence>
<dbReference type="HOGENOM" id="CLU_054014_2_0_9"/>
<dbReference type="Proteomes" id="UP000001299">
    <property type="component" value="Chromosome 1"/>
</dbReference>
<dbReference type="InterPro" id="IPR043743">
    <property type="entry name" value="DUF5688"/>
</dbReference>
<dbReference type="EMBL" id="CP001810">
    <property type="protein sequence ID" value="ADL33873.1"/>
    <property type="molecule type" value="Genomic_DNA"/>
</dbReference>
<gene>
    <name evidence="1" type="ordered locus">bpr_I1133</name>
</gene>
<protein>
    <submittedName>
        <fullName evidence="1">Uncharacterized protein</fullName>
    </submittedName>
</protein>
<dbReference type="KEGG" id="bpb:bpr_I1133"/>
<organism evidence="1 2">
    <name type="scientific">Butyrivibrio proteoclasticus (strain ATCC 51982 / DSM 14932 / B316)</name>
    <name type="common">Clostridium proteoclasticum</name>
    <dbReference type="NCBI Taxonomy" id="515622"/>
    <lineage>
        <taxon>Bacteria</taxon>
        <taxon>Bacillati</taxon>
        <taxon>Bacillota</taxon>
        <taxon>Clostridia</taxon>
        <taxon>Lachnospirales</taxon>
        <taxon>Lachnospiraceae</taxon>
        <taxon>Butyrivibrio</taxon>
    </lineage>
</organism>
<accession>E0S248</accession>
<evidence type="ECO:0000313" key="1">
    <source>
        <dbReference type="EMBL" id="ADL33873.1"/>
    </source>
</evidence>
<keyword evidence="2" id="KW-1185">Reference proteome</keyword>
<dbReference type="AlphaFoldDB" id="E0S248"/>
<reference evidence="1 2" key="1">
    <citation type="journal article" date="2010" name="PLoS ONE">
        <title>The glycobiome of the rumen bacterium Butyrivibrio proteoclasticus B316(T) highlights adaptation to a polysaccharide-rich environment.</title>
        <authorList>
            <person name="Kelly W.J."/>
            <person name="Leahy S.C."/>
            <person name="Altermann E."/>
            <person name="Yeoman C.J."/>
            <person name="Dunne J.C."/>
            <person name="Kong Z."/>
            <person name="Pacheco D.M."/>
            <person name="Li D."/>
            <person name="Noel S.J."/>
            <person name="Moon C.D."/>
            <person name="Cookson A.L."/>
            <person name="Attwood G.T."/>
        </authorList>
    </citation>
    <scope>NUCLEOTIDE SEQUENCE [LARGE SCALE GENOMIC DNA]</scope>
    <source>
        <strain evidence="2">ATCC 51982 / DSM 14932 / B316</strain>
    </source>
</reference>
<evidence type="ECO:0000313" key="2">
    <source>
        <dbReference type="Proteomes" id="UP000001299"/>
    </source>
</evidence>
<dbReference type="eggNOG" id="ENOG5033Q24">
    <property type="taxonomic scope" value="Bacteria"/>
</dbReference>
<proteinExistence type="predicted"/>
<dbReference type="STRING" id="515622.bpr_I1133"/>
<dbReference type="Pfam" id="PF18941">
    <property type="entry name" value="DUF5688"/>
    <property type="match status" value="1"/>
</dbReference>
<name>E0S248_BUTPB</name>